<evidence type="ECO:0000259" key="2">
    <source>
        <dbReference type="Pfam" id="PF13559"/>
    </source>
</evidence>
<dbReference type="PATRIC" id="fig|84292.3.peg.1546"/>
<keyword evidence="1" id="KW-0472">Membrane</keyword>
<accession>A0A0M8MPT9</accession>
<keyword evidence="4" id="KW-1185">Reference proteome</keyword>
<dbReference type="Pfam" id="PF13559">
    <property type="entry name" value="DUF4129"/>
    <property type="match status" value="1"/>
</dbReference>
<feature type="domain" description="Protein-glutamine gamma-glutamyltransferase-like C-terminal" evidence="2">
    <location>
        <begin position="135"/>
        <end position="200"/>
    </location>
</feature>
<evidence type="ECO:0000256" key="1">
    <source>
        <dbReference type="SAM" id="Phobius"/>
    </source>
</evidence>
<reference evidence="3" key="1">
    <citation type="submission" date="2015-04" db="EMBL/GenBank/DDBJ databases">
        <title>Complete genome sequence of Microbacterium chocolatum SIT 101, a bacterium enantioselectively hydrolyzing mesomeric diesters.</title>
        <authorList>
            <person name="Li X."/>
            <person name="Xu Y."/>
        </authorList>
    </citation>
    <scope>NUCLEOTIDE SEQUENCE [LARGE SCALE GENOMIC DNA]</scope>
    <source>
        <strain evidence="3">SIT 101</strain>
    </source>
</reference>
<feature type="transmembrane region" description="Helical" evidence="1">
    <location>
        <begin position="64"/>
        <end position="87"/>
    </location>
</feature>
<comment type="caution">
    <text evidence="3">The sequence shown here is derived from an EMBL/GenBank/DDBJ whole genome shotgun (WGS) entry which is preliminary data.</text>
</comment>
<gene>
    <name evidence="3" type="ORF">XI38_07585</name>
</gene>
<organism evidence="3 4">
    <name type="scientific">Microbacterium aurantiacum</name>
    <dbReference type="NCBI Taxonomy" id="162393"/>
    <lineage>
        <taxon>Bacteria</taxon>
        <taxon>Bacillati</taxon>
        <taxon>Actinomycetota</taxon>
        <taxon>Actinomycetes</taxon>
        <taxon>Micrococcales</taxon>
        <taxon>Microbacteriaceae</taxon>
        <taxon>Microbacterium</taxon>
    </lineage>
</organism>
<evidence type="ECO:0000313" key="4">
    <source>
        <dbReference type="Proteomes" id="UP000037737"/>
    </source>
</evidence>
<evidence type="ECO:0000313" key="3">
    <source>
        <dbReference type="EMBL" id="KOS11191.1"/>
    </source>
</evidence>
<dbReference type="EMBL" id="LAVO01000006">
    <property type="protein sequence ID" value="KOS11191.1"/>
    <property type="molecule type" value="Genomic_DNA"/>
</dbReference>
<protein>
    <recommendedName>
        <fullName evidence="2">Protein-glutamine gamma-glutamyltransferase-like C-terminal domain-containing protein</fullName>
    </recommendedName>
</protein>
<name>A0A0M8MPT9_9MICO</name>
<keyword evidence="1" id="KW-1133">Transmembrane helix</keyword>
<dbReference type="InterPro" id="IPR025403">
    <property type="entry name" value="TgpA-like_C"/>
</dbReference>
<keyword evidence="1" id="KW-0812">Transmembrane</keyword>
<proteinExistence type="predicted"/>
<sequence>MRPPLTVTAVPPLLPDGDEAREWAERELTDPAYRIAEPTPLDRAARAVVDFFTDLFSTPLDGGLGPTVALVAAIVAVLLIGAAFAVWGMPRRRPRAPAAPTILFGEREDRSAEDLRRAADERARAGDFDAAVVLRFRALARACLERGVVDLPPGATVHAFARAASASFPASREGLDRVADDFDDVRYLRKPGSAEAYRRVGEVDDEIRRATPRTAAVVPA</sequence>
<dbReference type="AlphaFoldDB" id="A0A0M8MPT9"/>
<dbReference type="Proteomes" id="UP000037737">
    <property type="component" value="Unassembled WGS sequence"/>
</dbReference>